<dbReference type="EMBL" id="KX490560">
    <property type="protein sequence ID" value="AOO92924.1"/>
    <property type="molecule type" value="Genomic_DNA"/>
</dbReference>
<proteinExistence type="predicted"/>
<name>A0A1B8R6C1_RHILT</name>
<dbReference type="AlphaFoldDB" id="A0A1B8R6C1"/>
<dbReference type="RefSeq" id="WP_018448450.1">
    <property type="nucleotide sequence ID" value="NZ_MAMO01000151.1"/>
</dbReference>
<evidence type="ECO:0000313" key="1">
    <source>
        <dbReference type="EMBL" id="AOO92924.1"/>
    </source>
</evidence>
<reference evidence="1" key="1">
    <citation type="journal article" date="2015" name="BMC Genomics">
        <title>Transcriptome profiling of a Rhizobium leguminosarum bv. trifolii rosR mutant reveals the role of the transcriptional regulator RosR in motility, synthesis of cell-surface components, and other cellular processes.</title>
        <authorList>
            <person name="Rachwal K."/>
            <person name="Matczynska E."/>
            <person name="Janczarek M."/>
        </authorList>
    </citation>
    <scope>NUCLEOTIDE SEQUENCE</scope>
    <source>
        <strain evidence="1">Rt24.2</strain>
    </source>
</reference>
<sequence>MASQRYSRCKNLNIYWTVFDKVSGQAAIIDGFVMDMLTAEEADNLVDLLNRGNQVSLWCFVERF</sequence>
<protein>
    <submittedName>
        <fullName evidence="1">Uncharacterized protein</fullName>
    </submittedName>
</protein>
<reference evidence="1" key="2">
    <citation type="journal article" date="2016" name="Front. Microbiol.">
        <title>The Regulatory Protein RosR Affects Rhizobium leguminosarum bv. trifolii Protein Profiles, Cell Surface Properties, and Symbiosis with Clover.</title>
        <authorList>
            <person name="Rachwal K."/>
            <person name="Boguszewska A."/>
            <person name="Kopcinska J."/>
            <person name="Karas M."/>
            <person name="Tchorzewski M."/>
            <person name="Janczarek M."/>
        </authorList>
    </citation>
    <scope>NUCLEOTIDE SEQUENCE</scope>
    <source>
        <strain evidence="1">Rt24.2</strain>
    </source>
</reference>
<organism evidence="1">
    <name type="scientific">Rhizobium leguminosarum bv. trifolii</name>
    <dbReference type="NCBI Taxonomy" id="386"/>
    <lineage>
        <taxon>Bacteria</taxon>
        <taxon>Pseudomonadati</taxon>
        <taxon>Pseudomonadota</taxon>
        <taxon>Alphaproteobacteria</taxon>
        <taxon>Hyphomicrobiales</taxon>
        <taxon>Rhizobiaceae</taxon>
        <taxon>Rhizobium/Agrobacterium group</taxon>
        <taxon>Rhizobium</taxon>
    </lineage>
</organism>
<accession>A0A1B8R6C1</accession>